<dbReference type="HOGENOM" id="CLU_003921_8_0_1"/>
<gene>
    <name evidence="1" type="ORF">M413DRAFT_79342</name>
</gene>
<dbReference type="EMBL" id="KN831819">
    <property type="protein sequence ID" value="KIM35528.1"/>
    <property type="molecule type" value="Genomic_DNA"/>
</dbReference>
<keyword evidence="2" id="KW-1185">Reference proteome</keyword>
<dbReference type="OrthoDB" id="5596707at2759"/>
<evidence type="ECO:0008006" key="3">
    <source>
        <dbReference type="Google" id="ProtNLM"/>
    </source>
</evidence>
<proteinExistence type="predicted"/>
<reference evidence="1 2" key="1">
    <citation type="submission" date="2014-04" db="EMBL/GenBank/DDBJ databases">
        <authorList>
            <consortium name="DOE Joint Genome Institute"/>
            <person name="Kuo A."/>
            <person name="Gay G."/>
            <person name="Dore J."/>
            <person name="Kohler A."/>
            <person name="Nagy L.G."/>
            <person name="Floudas D."/>
            <person name="Copeland A."/>
            <person name="Barry K.W."/>
            <person name="Cichocki N."/>
            <person name="Veneault-Fourrey C."/>
            <person name="LaButti K."/>
            <person name="Lindquist E.A."/>
            <person name="Lipzen A."/>
            <person name="Lundell T."/>
            <person name="Morin E."/>
            <person name="Murat C."/>
            <person name="Sun H."/>
            <person name="Tunlid A."/>
            <person name="Henrissat B."/>
            <person name="Grigoriev I.V."/>
            <person name="Hibbett D.S."/>
            <person name="Martin F."/>
            <person name="Nordberg H.P."/>
            <person name="Cantor M.N."/>
            <person name="Hua S.X."/>
        </authorList>
    </citation>
    <scope>NUCLEOTIDE SEQUENCE [LARGE SCALE GENOMIC DNA]</scope>
    <source>
        <strain evidence="2">h7</strain>
    </source>
</reference>
<evidence type="ECO:0000313" key="1">
    <source>
        <dbReference type="EMBL" id="KIM35528.1"/>
    </source>
</evidence>
<dbReference type="Pfam" id="PF13975">
    <property type="entry name" value="gag-asp_proteas"/>
    <property type="match status" value="1"/>
</dbReference>
<dbReference type="CDD" id="cd00303">
    <property type="entry name" value="retropepsin_like"/>
    <property type="match status" value="1"/>
</dbReference>
<sequence>MEDLKVIDVEIEGVKIEAILDEGCQIITMRQDIWEKTGLPLRTDHNLTMESANMSTDSTMGLLHNVPMTVGGFQFLVQIQVTESASYEMLLGRPFHAHAEVLTKHFQNGDAHITIKDPITHDIATIPTRSRNKKKKRAGVNVMSGF</sequence>
<dbReference type="STRING" id="686832.A0A0C2XC68"/>
<protein>
    <recommendedName>
        <fullName evidence="3">Aspartic peptidase DDI1-type domain-containing protein</fullName>
    </recommendedName>
</protein>
<accession>A0A0C2XC68</accession>
<dbReference type="InterPro" id="IPR021109">
    <property type="entry name" value="Peptidase_aspartic_dom_sf"/>
</dbReference>
<dbReference type="Gene3D" id="2.40.70.10">
    <property type="entry name" value="Acid Proteases"/>
    <property type="match status" value="1"/>
</dbReference>
<evidence type="ECO:0000313" key="2">
    <source>
        <dbReference type="Proteomes" id="UP000053424"/>
    </source>
</evidence>
<reference evidence="2" key="2">
    <citation type="submission" date="2015-01" db="EMBL/GenBank/DDBJ databases">
        <title>Evolutionary Origins and Diversification of the Mycorrhizal Mutualists.</title>
        <authorList>
            <consortium name="DOE Joint Genome Institute"/>
            <consortium name="Mycorrhizal Genomics Consortium"/>
            <person name="Kohler A."/>
            <person name="Kuo A."/>
            <person name="Nagy L.G."/>
            <person name="Floudas D."/>
            <person name="Copeland A."/>
            <person name="Barry K.W."/>
            <person name="Cichocki N."/>
            <person name="Veneault-Fourrey C."/>
            <person name="LaButti K."/>
            <person name="Lindquist E.A."/>
            <person name="Lipzen A."/>
            <person name="Lundell T."/>
            <person name="Morin E."/>
            <person name="Murat C."/>
            <person name="Riley R."/>
            <person name="Ohm R."/>
            <person name="Sun H."/>
            <person name="Tunlid A."/>
            <person name="Henrissat B."/>
            <person name="Grigoriev I.V."/>
            <person name="Hibbett D.S."/>
            <person name="Martin F."/>
        </authorList>
    </citation>
    <scope>NUCLEOTIDE SEQUENCE [LARGE SCALE GENOMIC DNA]</scope>
    <source>
        <strain evidence="2">h7</strain>
    </source>
</reference>
<dbReference type="SUPFAM" id="SSF50630">
    <property type="entry name" value="Acid proteases"/>
    <property type="match status" value="1"/>
</dbReference>
<name>A0A0C2XC68_HEBCY</name>
<dbReference type="Proteomes" id="UP000053424">
    <property type="component" value="Unassembled WGS sequence"/>
</dbReference>
<organism evidence="1 2">
    <name type="scientific">Hebeloma cylindrosporum</name>
    <dbReference type="NCBI Taxonomy" id="76867"/>
    <lineage>
        <taxon>Eukaryota</taxon>
        <taxon>Fungi</taxon>
        <taxon>Dikarya</taxon>
        <taxon>Basidiomycota</taxon>
        <taxon>Agaricomycotina</taxon>
        <taxon>Agaricomycetes</taxon>
        <taxon>Agaricomycetidae</taxon>
        <taxon>Agaricales</taxon>
        <taxon>Agaricineae</taxon>
        <taxon>Hymenogastraceae</taxon>
        <taxon>Hebeloma</taxon>
    </lineage>
</organism>
<dbReference type="AlphaFoldDB" id="A0A0C2XC68"/>